<sequence>MPGLCELAGAPASMHVHSSTVTGDPQLPQGAFEIFVAEGPQFARRLLHRHVRLG</sequence>
<organism evidence="1 2">
    <name type="scientific">Nannocystis exedens</name>
    <dbReference type="NCBI Taxonomy" id="54"/>
    <lineage>
        <taxon>Bacteria</taxon>
        <taxon>Pseudomonadati</taxon>
        <taxon>Myxococcota</taxon>
        <taxon>Polyangia</taxon>
        <taxon>Nannocystales</taxon>
        <taxon>Nannocystaceae</taxon>
        <taxon>Nannocystis</taxon>
    </lineage>
</organism>
<keyword evidence="2" id="KW-1185">Reference proteome</keyword>
<evidence type="ECO:0000313" key="2">
    <source>
        <dbReference type="Proteomes" id="UP000199400"/>
    </source>
</evidence>
<dbReference type="Proteomes" id="UP000199400">
    <property type="component" value="Unassembled WGS sequence"/>
</dbReference>
<reference evidence="2" key="1">
    <citation type="submission" date="2016-10" db="EMBL/GenBank/DDBJ databases">
        <authorList>
            <person name="Varghese N."/>
            <person name="Submissions S."/>
        </authorList>
    </citation>
    <scope>NUCLEOTIDE SEQUENCE [LARGE SCALE GENOMIC DNA]</scope>
    <source>
        <strain evidence="2">ATCC 25963</strain>
    </source>
</reference>
<accession>A0A1I1WEK4</accession>
<gene>
    <name evidence="1" type="ORF">SAMN02745121_02289</name>
</gene>
<proteinExistence type="predicted"/>
<dbReference type="AlphaFoldDB" id="A0A1I1WEK4"/>
<protein>
    <submittedName>
        <fullName evidence="1">Uncharacterized protein</fullName>
    </submittedName>
</protein>
<dbReference type="STRING" id="54.SAMN02745121_02289"/>
<dbReference type="EMBL" id="FOMX01000006">
    <property type="protein sequence ID" value="SFD93461.1"/>
    <property type="molecule type" value="Genomic_DNA"/>
</dbReference>
<evidence type="ECO:0000313" key="1">
    <source>
        <dbReference type="EMBL" id="SFD93461.1"/>
    </source>
</evidence>
<name>A0A1I1WEK4_9BACT</name>